<feature type="transmembrane region" description="Helical" evidence="5">
    <location>
        <begin position="483"/>
        <end position="504"/>
    </location>
</feature>
<dbReference type="AlphaFoldDB" id="A0A934SR22"/>
<keyword evidence="7" id="KW-1185">Reference proteome</keyword>
<dbReference type="InterPro" id="IPR011385">
    <property type="entry name" value="Site-sp_rcmbase"/>
</dbReference>
<protein>
    <submittedName>
        <fullName evidence="6">Site-specific recombinase</fullName>
    </submittedName>
</protein>
<dbReference type="Pfam" id="PF10136">
    <property type="entry name" value="SpecificRecomb"/>
    <property type="match status" value="1"/>
</dbReference>
<evidence type="ECO:0000256" key="4">
    <source>
        <dbReference type="ARBA" id="ARBA00023136"/>
    </source>
</evidence>
<reference evidence="6" key="1">
    <citation type="submission" date="2021-01" db="EMBL/GenBank/DDBJ databases">
        <title>Genome sequence of strain Noviherbaspirillum sp. DKR-6.</title>
        <authorList>
            <person name="Chaudhary D.K."/>
        </authorList>
    </citation>
    <scope>NUCLEOTIDE SEQUENCE</scope>
    <source>
        <strain evidence="6">DKR-6</strain>
    </source>
</reference>
<keyword evidence="2 5" id="KW-0812">Transmembrane</keyword>
<keyword evidence="3 5" id="KW-1133">Transmembrane helix</keyword>
<dbReference type="InterPro" id="IPR023271">
    <property type="entry name" value="Aquaporin-like"/>
</dbReference>
<gene>
    <name evidence="6" type="ORF">JJB74_10385</name>
</gene>
<evidence type="ECO:0000256" key="2">
    <source>
        <dbReference type="ARBA" id="ARBA00022692"/>
    </source>
</evidence>
<feature type="transmembrane region" description="Helical" evidence="5">
    <location>
        <begin position="373"/>
        <end position="394"/>
    </location>
</feature>
<dbReference type="EMBL" id="JAEPBG010000003">
    <property type="protein sequence ID" value="MBK4735015.1"/>
    <property type="molecule type" value="Genomic_DNA"/>
</dbReference>
<feature type="transmembrane region" description="Helical" evidence="5">
    <location>
        <begin position="434"/>
        <end position="455"/>
    </location>
</feature>
<feature type="transmembrane region" description="Helical" evidence="5">
    <location>
        <begin position="340"/>
        <end position="361"/>
    </location>
</feature>
<proteinExistence type="predicted"/>
<keyword evidence="4 5" id="KW-0472">Membrane</keyword>
<feature type="transmembrane region" description="Helical" evidence="5">
    <location>
        <begin position="596"/>
        <end position="624"/>
    </location>
</feature>
<evidence type="ECO:0000313" key="7">
    <source>
        <dbReference type="Proteomes" id="UP000622890"/>
    </source>
</evidence>
<evidence type="ECO:0000313" key="6">
    <source>
        <dbReference type="EMBL" id="MBK4735015.1"/>
    </source>
</evidence>
<comment type="caution">
    <text evidence="6">The sequence shown here is derived from an EMBL/GenBank/DDBJ whole genome shotgun (WGS) entry which is preliminary data.</text>
</comment>
<organism evidence="6 7">
    <name type="scientific">Noviherbaspirillum pedocola</name>
    <dbReference type="NCBI Taxonomy" id="2801341"/>
    <lineage>
        <taxon>Bacteria</taxon>
        <taxon>Pseudomonadati</taxon>
        <taxon>Pseudomonadota</taxon>
        <taxon>Betaproteobacteria</taxon>
        <taxon>Burkholderiales</taxon>
        <taxon>Oxalobacteraceae</taxon>
        <taxon>Noviherbaspirillum</taxon>
    </lineage>
</organism>
<dbReference type="RefSeq" id="WP_200591777.1">
    <property type="nucleotide sequence ID" value="NZ_JAEPBG010000003.1"/>
</dbReference>
<sequence length="666" mass="73269">MLHILEEISLHPNDPSIDALVRLVSALRAQATPRDPGSPVRQLTALLRAHGSHAASLRHYLLLLVSSRRQTSVYTDTGILPSDGFFTELSRRIFYRLLPPALDDVYLQDCLQRILPRHDDHIWIAAVPAQDWLDLHQALAAAPPPAGVPPLEHAARDNGLELIEAMQTLAQRITAMGLEPELIRAHPELEEFGSPFLMLNVEMHRYLEGMRQWLDGGVQPQDDASQALVMLDQCEDVIAKIRRKAAREGISVALTYLLVRMSQSIERLARLLELSDIRAEPAPDAVLDLGLQLVRGHCQRYAMRPLVASNVDLLAKNVTENASRTGGHYIAENRGEYREMLSSSAGAGVIIAFMALFKILLGTLRAAPLVESLLFGLNYAFGFMLIHVLHFTVATKQPAMTASRIATGLHSQDGGSIDTDGLAAMIQSVIRTQLVAVIGNLLTVIPVAFLLSRAWHRVFGTELISVEKAQHLLHDIDPLASLAVPHAALAGICLFLSGVISGYYDNKASYTRMAARIERLRWLRRLFGERRRERIARYVEANLGGLMGNFFFGFLLVSVGMAGMLLGLPLDVRHVTLSASYFAFAVSTLGGIDPSALWRCVAGIGAIGITNLVVSFGLALFVALRARQVRFRQGGKLMLSLLRLLRTRPLGFLLPPRDMPAQNTAS</sequence>
<dbReference type="Gene3D" id="1.20.1080.10">
    <property type="entry name" value="Glycerol uptake facilitator protein"/>
    <property type="match status" value="1"/>
</dbReference>
<name>A0A934SR22_9BURK</name>
<accession>A0A934SR22</accession>
<feature type="transmembrane region" description="Helical" evidence="5">
    <location>
        <begin position="541"/>
        <end position="568"/>
    </location>
</feature>
<dbReference type="Proteomes" id="UP000622890">
    <property type="component" value="Unassembled WGS sequence"/>
</dbReference>
<evidence type="ECO:0000256" key="1">
    <source>
        <dbReference type="ARBA" id="ARBA00004141"/>
    </source>
</evidence>
<comment type="subcellular location">
    <subcellularLocation>
        <location evidence="1">Membrane</location>
        <topology evidence="1">Multi-pass membrane protein</topology>
    </subcellularLocation>
</comment>
<dbReference type="PIRSF" id="PIRSF015380">
    <property type="entry name" value="Site-sp_rcmb"/>
    <property type="match status" value="1"/>
</dbReference>
<dbReference type="GO" id="GO:0016020">
    <property type="term" value="C:membrane"/>
    <property type="evidence" value="ECO:0007669"/>
    <property type="project" value="UniProtKB-SubCell"/>
</dbReference>
<evidence type="ECO:0000256" key="3">
    <source>
        <dbReference type="ARBA" id="ARBA00022989"/>
    </source>
</evidence>
<evidence type="ECO:0000256" key="5">
    <source>
        <dbReference type="SAM" id="Phobius"/>
    </source>
</evidence>